<reference evidence="2 3" key="1">
    <citation type="journal article" date="2008" name="DNA Res.">
        <title>Complete genome sequence of Finegoldia magna, an anaerobic opportunistic pathogen.</title>
        <authorList>
            <person name="Goto T."/>
            <person name="Yamashita A."/>
            <person name="Hirakawa H."/>
            <person name="Matsutani M."/>
            <person name="Todo K."/>
            <person name="Ohshima K."/>
            <person name="Toh H."/>
            <person name="Miyamoto K."/>
            <person name="Kuhara S."/>
            <person name="Hattori M."/>
            <person name="Shimizu T."/>
            <person name="Akimoto S."/>
        </authorList>
    </citation>
    <scope>NUCLEOTIDE SEQUENCE [LARGE SCALE GENOMIC DNA]</scope>
    <source>
        <strain evidence="3">ATCC 29328 / DSM 20472 / WAL 2508</strain>
    </source>
</reference>
<dbReference type="InterPro" id="IPR025150">
    <property type="entry name" value="GH123_cat"/>
</dbReference>
<dbReference type="RefSeq" id="WP_012290275.1">
    <property type="nucleotide sequence ID" value="NC_010376.1"/>
</dbReference>
<keyword evidence="3" id="KW-1185">Reference proteome</keyword>
<dbReference type="HOGENOM" id="CLU_490711_0_0_9"/>
<dbReference type="STRING" id="334413.FMG_0256"/>
<dbReference type="eggNOG" id="COG3934">
    <property type="taxonomic scope" value="Bacteria"/>
</dbReference>
<evidence type="ECO:0000313" key="2">
    <source>
        <dbReference type="EMBL" id="BAG07674.1"/>
    </source>
</evidence>
<feature type="domain" description="Glycoside hydrolase 123 catalytic" evidence="1">
    <location>
        <begin position="164"/>
        <end position="501"/>
    </location>
</feature>
<evidence type="ECO:0000313" key="3">
    <source>
        <dbReference type="Proteomes" id="UP000001319"/>
    </source>
</evidence>
<sequence>MIRFIPSTVRQIGISKNNCDEINEKFALKNEETAVQVELELQQKTWINLDKVMTLPWEGVVEMYRIEVNSDCDCKLSFEKDVLDDDLCYKKDAILNKRSGYLPKGFNNLWLDLKSESSGSHEVNIRILKASSFNDEELVYEKSFKLEVSNVEMPQENIFYLDLWQHLSSLARVYDVEYYSDEHFKIIENFMKPLAKAGQKVCDVIVSDYSWAGQTCRMIYDNQSSLYEYNILGCFIENGKLKLDFTNFDRYIEICQKVGMCDEIDIFGLIGNWDRKDFSVILKDFCEPIKVRVYDKDSGKFTFIRNKEMYADYIEQIFNHLIEKNLWSITRVMADQPKNTTDVCECEDLLREIREDVKIKYAIMDGEFYEDFTGDTENFSIILDQYIMVQNGDLKMATEANFQNMTWYVCWTPYNLNQFVRSPLMESRLVGYMTYLFDMKGFLRWNYCLFPDSDDFRYRPDVWACGDMFFVYPGKAGVPEISLRLKQLMYGNYDYSFLRYCESKLGRDYVLDLVKDFTGEISDLAYNEPTREISGGYKDDYVLMESIKKKLALKLENK</sequence>
<proteinExistence type="predicted"/>
<evidence type="ECO:0000259" key="1">
    <source>
        <dbReference type="Pfam" id="PF13320"/>
    </source>
</evidence>
<dbReference type="AlphaFoldDB" id="B0S086"/>
<accession>B0S086</accession>
<gene>
    <name evidence="2" type="ordered locus">FMG_0256</name>
</gene>
<dbReference type="KEGG" id="fma:FMG_0256"/>
<organism evidence="2 3">
    <name type="scientific">Finegoldia magna (strain ATCC 29328 / DSM 20472 / WAL 2508)</name>
    <name type="common">Peptostreptococcus magnus</name>
    <dbReference type="NCBI Taxonomy" id="334413"/>
    <lineage>
        <taxon>Bacteria</taxon>
        <taxon>Bacillati</taxon>
        <taxon>Bacillota</taxon>
        <taxon>Tissierellia</taxon>
        <taxon>Tissierellales</taxon>
        <taxon>Peptoniphilaceae</taxon>
        <taxon>Finegoldia</taxon>
    </lineage>
</organism>
<protein>
    <recommendedName>
        <fullName evidence="1">Glycoside hydrolase 123 catalytic domain-containing protein</fullName>
    </recommendedName>
</protein>
<dbReference type="Pfam" id="PF13320">
    <property type="entry name" value="GH123_cat"/>
    <property type="match status" value="1"/>
</dbReference>
<name>B0S086_FINM2</name>
<dbReference type="Proteomes" id="UP000001319">
    <property type="component" value="Chromosome"/>
</dbReference>
<dbReference type="EMBL" id="AP008971">
    <property type="protein sequence ID" value="BAG07674.1"/>
    <property type="molecule type" value="Genomic_DNA"/>
</dbReference>